<dbReference type="InterPro" id="IPR012000">
    <property type="entry name" value="Thiamin_PyroP_enz_cen_dom"/>
</dbReference>
<feature type="region of interest" description="Disordered" evidence="4">
    <location>
        <begin position="330"/>
        <end position="356"/>
    </location>
</feature>
<dbReference type="KEGG" id="fri:FraEuI1c_3822"/>
<keyword evidence="2 3" id="KW-0786">Thiamine pyrophosphate</keyword>
<dbReference type="STRING" id="298654.FraEuI1c_3822"/>
<feature type="domain" description="Thiamine pyrophosphate enzyme N-terminal TPP-binding" evidence="7">
    <location>
        <begin position="6"/>
        <end position="125"/>
    </location>
</feature>
<dbReference type="Gene3D" id="3.40.50.970">
    <property type="match status" value="2"/>
</dbReference>
<dbReference type="Pfam" id="PF00205">
    <property type="entry name" value="TPP_enzyme_M"/>
    <property type="match status" value="1"/>
</dbReference>
<dbReference type="InParanoid" id="E3J450"/>
<feature type="domain" description="Thiamine pyrophosphate enzyme TPP-binding" evidence="6">
    <location>
        <begin position="409"/>
        <end position="545"/>
    </location>
</feature>
<reference evidence="8 9" key="1">
    <citation type="submission" date="2010-10" db="EMBL/GenBank/DDBJ databases">
        <title>Complete sequence of Frankia sp. EuI1c.</title>
        <authorList>
            <consortium name="US DOE Joint Genome Institute"/>
            <person name="Lucas S."/>
            <person name="Copeland A."/>
            <person name="Lapidus A."/>
            <person name="Cheng J.-F."/>
            <person name="Bruce D."/>
            <person name="Goodwin L."/>
            <person name="Pitluck S."/>
            <person name="Chertkov O."/>
            <person name="Detter J.C."/>
            <person name="Han C."/>
            <person name="Tapia R."/>
            <person name="Land M."/>
            <person name="Hauser L."/>
            <person name="Jeffries C."/>
            <person name="Kyrpides N."/>
            <person name="Ivanova N."/>
            <person name="Mikhailova N."/>
            <person name="Beauchemin N."/>
            <person name="Sen A."/>
            <person name="Sur S.A."/>
            <person name="Gtari M."/>
            <person name="Wall L."/>
            <person name="Tisa L."/>
            <person name="Woyke T."/>
        </authorList>
    </citation>
    <scope>NUCLEOTIDE SEQUENCE [LARGE SCALE GENOMIC DNA]</scope>
    <source>
        <strain evidence="9">DSM 45817 / CECT 9037 / EuI1c</strain>
    </source>
</reference>
<dbReference type="InterPro" id="IPR029061">
    <property type="entry name" value="THDP-binding"/>
</dbReference>
<dbReference type="Proteomes" id="UP000002484">
    <property type="component" value="Chromosome"/>
</dbReference>
<dbReference type="InterPro" id="IPR029035">
    <property type="entry name" value="DHS-like_NAD/FAD-binding_dom"/>
</dbReference>
<evidence type="ECO:0000259" key="6">
    <source>
        <dbReference type="Pfam" id="PF02775"/>
    </source>
</evidence>
<dbReference type="eggNOG" id="COG0028">
    <property type="taxonomic scope" value="Bacteria"/>
</dbReference>
<dbReference type="GO" id="GO:0050660">
    <property type="term" value="F:flavin adenine dinucleotide binding"/>
    <property type="evidence" value="ECO:0007669"/>
    <property type="project" value="TreeGrafter"/>
</dbReference>
<dbReference type="Pfam" id="PF02775">
    <property type="entry name" value="TPP_enzyme_C"/>
    <property type="match status" value="1"/>
</dbReference>
<comment type="similarity">
    <text evidence="1 3">Belongs to the TPP enzyme family.</text>
</comment>
<evidence type="ECO:0000259" key="7">
    <source>
        <dbReference type="Pfam" id="PF02776"/>
    </source>
</evidence>
<organism evidence="8 9">
    <name type="scientific">Pseudofrankia inefficax (strain DSM 45817 / CECT 9037 / DDB 130130 / EuI1c)</name>
    <name type="common">Frankia inefficax</name>
    <dbReference type="NCBI Taxonomy" id="298654"/>
    <lineage>
        <taxon>Bacteria</taxon>
        <taxon>Bacillati</taxon>
        <taxon>Actinomycetota</taxon>
        <taxon>Actinomycetes</taxon>
        <taxon>Frankiales</taxon>
        <taxon>Frankiaceae</taxon>
        <taxon>Pseudofrankia</taxon>
    </lineage>
</organism>
<dbReference type="GO" id="GO:0003984">
    <property type="term" value="F:acetolactate synthase activity"/>
    <property type="evidence" value="ECO:0007669"/>
    <property type="project" value="TreeGrafter"/>
</dbReference>
<dbReference type="InterPro" id="IPR011766">
    <property type="entry name" value="TPP_enzyme_TPP-bd"/>
</dbReference>
<dbReference type="SUPFAM" id="SSF52467">
    <property type="entry name" value="DHS-like NAD/FAD-binding domain"/>
    <property type="match status" value="1"/>
</dbReference>
<gene>
    <name evidence="8" type="ordered locus">FraEuI1c_3822</name>
</gene>
<evidence type="ECO:0000256" key="4">
    <source>
        <dbReference type="SAM" id="MobiDB-lite"/>
    </source>
</evidence>
<dbReference type="CDD" id="cd00568">
    <property type="entry name" value="TPP_enzymes"/>
    <property type="match status" value="1"/>
</dbReference>
<dbReference type="CDD" id="cd07035">
    <property type="entry name" value="TPP_PYR_POX_like"/>
    <property type="match status" value="1"/>
</dbReference>
<protein>
    <submittedName>
        <fullName evidence="8">Thiamine pyrophosphate TPP-binding domain-containing protein</fullName>
    </submittedName>
</protein>
<name>E3J450_PSEI1</name>
<evidence type="ECO:0000313" key="9">
    <source>
        <dbReference type="Proteomes" id="UP000002484"/>
    </source>
</evidence>
<dbReference type="GO" id="GO:0000287">
    <property type="term" value="F:magnesium ion binding"/>
    <property type="evidence" value="ECO:0007669"/>
    <property type="project" value="InterPro"/>
</dbReference>
<dbReference type="AlphaFoldDB" id="E3J450"/>
<dbReference type="OrthoDB" id="4959782at2"/>
<evidence type="ECO:0000313" key="8">
    <source>
        <dbReference type="EMBL" id="ADP81829.1"/>
    </source>
</evidence>
<accession>E3J450</accession>
<dbReference type="InterPro" id="IPR045229">
    <property type="entry name" value="TPP_enz"/>
</dbReference>
<dbReference type="RefSeq" id="WP_013424947.1">
    <property type="nucleotide sequence ID" value="NC_014666.1"/>
</dbReference>
<evidence type="ECO:0000256" key="2">
    <source>
        <dbReference type="ARBA" id="ARBA00023052"/>
    </source>
</evidence>
<dbReference type="GO" id="GO:0009097">
    <property type="term" value="P:isoleucine biosynthetic process"/>
    <property type="evidence" value="ECO:0007669"/>
    <property type="project" value="TreeGrafter"/>
</dbReference>
<sequence>MGERRTTGQALVDGLLAHGVDTVFGLPGVQTYALFDALGERSAEIALVGARHEQACAYMALGYAQSSGRTGVCTVVPGPGILNAAAGLLTAAGTGTPVVCLTSDVPTAYAGRGMGHLHEMPDQLATVRSFVKWAEAIRHPAQAPALLAEAFARAVSGRPGPVVLQAPWDVLGMAAEVPAPRVRPPDPPPPVDEPAVRAAADLLAAARDPMIMIGGGARHAGAEVRALAELLGAPVVAQRGGRGVLRDDDPYAFTGAAGFARWADTDVLLMLGTRGELTWFRWPERTPGPRLVSIDIDPRQHVWRAPAVAVTADARDAAAALVGLLRDRNAGGQAPRGADPGERAAGEPAPPAPRASRARRFAAVKEGFRADVASRLRPHADYLAAIRAALPEDGYFVEEISQVGFASLFAFPVYAPRHFVTAGHQGTLGFGFPTALGVKAAHRDRAVVSVTGDGGFLFGAAELATAVQHGLGVVTVVFDNGAYGNVKADQDRLFGREVGSVLRNPDFVALAQAFGADGVRAESPDGLRDAVAGALATGRPTVVHVPMPLDPAVTPWTYLTPVAAPARPGDDTGPGPGGATGE</sequence>
<dbReference type="HOGENOM" id="CLU_013748_3_1_11"/>
<dbReference type="GO" id="GO:0009099">
    <property type="term" value="P:L-valine biosynthetic process"/>
    <property type="evidence" value="ECO:0007669"/>
    <property type="project" value="TreeGrafter"/>
</dbReference>
<dbReference type="PANTHER" id="PTHR18968:SF167">
    <property type="entry name" value="ACETOLACTATE SYNTHASE LARGE SUBUNIT ILVB2-RELATED"/>
    <property type="match status" value="1"/>
</dbReference>
<evidence type="ECO:0000259" key="5">
    <source>
        <dbReference type="Pfam" id="PF00205"/>
    </source>
</evidence>
<dbReference type="InterPro" id="IPR012001">
    <property type="entry name" value="Thiamin_PyroP_enz_TPP-bd_dom"/>
</dbReference>
<keyword evidence="9" id="KW-1185">Reference proteome</keyword>
<dbReference type="SUPFAM" id="SSF52518">
    <property type="entry name" value="Thiamin diphosphate-binding fold (THDP-binding)"/>
    <property type="match status" value="2"/>
</dbReference>
<dbReference type="Gene3D" id="3.40.50.1220">
    <property type="entry name" value="TPP-binding domain"/>
    <property type="match status" value="1"/>
</dbReference>
<dbReference type="GO" id="GO:0030976">
    <property type="term" value="F:thiamine pyrophosphate binding"/>
    <property type="evidence" value="ECO:0007669"/>
    <property type="project" value="InterPro"/>
</dbReference>
<evidence type="ECO:0000256" key="1">
    <source>
        <dbReference type="ARBA" id="ARBA00007812"/>
    </source>
</evidence>
<dbReference type="PANTHER" id="PTHR18968">
    <property type="entry name" value="THIAMINE PYROPHOSPHATE ENZYMES"/>
    <property type="match status" value="1"/>
</dbReference>
<feature type="region of interest" description="Disordered" evidence="4">
    <location>
        <begin position="563"/>
        <end position="582"/>
    </location>
</feature>
<feature type="compositionally biased region" description="Gly residues" evidence="4">
    <location>
        <begin position="572"/>
        <end position="582"/>
    </location>
</feature>
<feature type="domain" description="Thiamine pyrophosphate enzyme central" evidence="5">
    <location>
        <begin position="196"/>
        <end position="321"/>
    </location>
</feature>
<dbReference type="Pfam" id="PF02776">
    <property type="entry name" value="TPP_enzyme_N"/>
    <property type="match status" value="1"/>
</dbReference>
<dbReference type="EMBL" id="CP002299">
    <property type="protein sequence ID" value="ADP81829.1"/>
    <property type="molecule type" value="Genomic_DNA"/>
</dbReference>
<proteinExistence type="inferred from homology"/>
<dbReference type="GO" id="GO:0005948">
    <property type="term" value="C:acetolactate synthase complex"/>
    <property type="evidence" value="ECO:0007669"/>
    <property type="project" value="TreeGrafter"/>
</dbReference>
<evidence type="ECO:0000256" key="3">
    <source>
        <dbReference type="RuleBase" id="RU362132"/>
    </source>
</evidence>